<gene>
    <name evidence="1" type="ORF">ATI53_10566</name>
</gene>
<reference evidence="1 2" key="1">
    <citation type="submission" date="2018-06" db="EMBL/GenBank/DDBJ databases">
        <title>Genomic Encyclopedia of Archaeal and Bacterial Type Strains, Phase II (KMG-II): from individual species to whole genera.</title>
        <authorList>
            <person name="Goeker M."/>
        </authorList>
    </citation>
    <scope>NUCLEOTIDE SEQUENCE [LARGE SCALE GENOMIC DNA]</scope>
    <source>
        <strain evidence="1 2">DSM 22011</strain>
    </source>
</reference>
<name>A0A327XQG2_9RHOB</name>
<keyword evidence="2" id="KW-1185">Reference proteome</keyword>
<sequence length="118" mass="11860">MTGLADLAGKRIGTAVRTRVSGDLVTVLSGAGVQAEAIGGSPDLVPVLARGNLVTTATSPAFAAPPATGRAPITLNCVCRVMRCTSFLPRPPEMTGARTDTRDAFMAALAAPGAVSLP</sequence>
<dbReference type="EMBL" id="QLMG01000056">
    <property type="protein sequence ID" value="RAK10442.1"/>
    <property type="molecule type" value="Genomic_DNA"/>
</dbReference>
<comment type="caution">
    <text evidence="1">The sequence shown here is derived from an EMBL/GenBank/DDBJ whole genome shotgun (WGS) entry which is preliminary data.</text>
</comment>
<proteinExistence type="predicted"/>
<evidence type="ECO:0000313" key="2">
    <source>
        <dbReference type="Proteomes" id="UP000249165"/>
    </source>
</evidence>
<dbReference type="Proteomes" id="UP000249165">
    <property type="component" value="Unassembled WGS sequence"/>
</dbReference>
<dbReference type="AlphaFoldDB" id="A0A327XQG2"/>
<evidence type="ECO:0000313" key="1">
    <source>
        <dbReference type="EMBL" id="RAK10442.1"/>
    </source>
</evidence>
<organism evidence="1 2">
    <name type="scientific">Salipiger aestuarii</name>
    <dbReference type="NCBI Taxonomy" id="568098"/>
    <lineage>
        <taxon>Bacteria</taxon>
        <taxon>Pseudomonadati</taxon>
        <taxon>Pseudomonadota</taxon>
        <taxon>Alphaproteobacteria</taxon>
        <taxon>Rhodobacterales</taxon>
        <taxon>Roseobacteraceae</taxon>
        <taxon>Salipiger</taxon>
    </lineage>
</organism>
<accession>A0A327XQG2</accession>
<protein>
    <submittedName>
        <fullName evidence="1">Uncharacterized protein</fullName>
    </submittedName>
</protein>